<accession>A0A4U2YIP1</accession>
<comment type="subcellular location">
    <subcellularLocation>
        <location evidence="1">Membrane</location>
        <topology evidence="1">Multi-pass membrane protein</topology>
    </subcellularLocation>
</comment>
<evidence type="ECO:0000256" key="6">
    <source>
        <dbReference type="SAM" id="Phobius"/>
    </source>
</evidence>
<evidence type="ECO:0000256" key="1">
    <source>
        <dbReference type="ARBA" id="ARBA00004141"/>
    </source>
</evidence>
<feature type="domain" description="GtrA/DPMS transmembrane" evidence="7">
    <location>
        <begin position="12"/>
        <end position="141"/>
    </location>
</feature>
<dbReference type="Pfam" id="PF04138">
    <property type="entry name" value="GtrA_DPMS_TM"/>
    <property type="match status" value="1"/>
</dbReference>
<evidence type="ECO:0000256" key="4">
    <source>
        <dbReference type="ARBA" id="ARBA00022989"/>
    </source>
</evidence>
<dbReference type="RefSeq" id="WP_137067225.1">
    <property type="nucleotide sequence ID" value="NZ_CP040748.1"/>
</dbReference>
<dbReference type="GO" id="GO:0000271">
    <property type="term" value="P:polysaccharide biosynthetic process"/>
    <property type="evidence" value="ECO:0007669"/>
    <property type="project" value="InterPro"/>
</dbReference>
<dbReference type="OrthoDB" id="9807815at2"/>
<evidence type="ECO:0000313" key="9">
    <source>
        <dbReference type="Proteomes" id="UP000307808"/>
    </source>
</evidence>
<keyword evidence="4 6" id="KW-1133">Transmembrane helix</keyword>
<protein>
    <submittedName>
        <fullName evidence="8">GtrA family protein</fullName>
    </submittedName>
</protein>
<dbReference type="AlphaFoldDB" id="A0A4U2YIP1"/>
<proteinExistence type="inferred from homology"/>
<dbReference type="PANTHER" id="PTHR38459">
    <property type="entry name" value="PROPHAGE BACTOPRENOL-LINKED GLUCOSE TRANSLOCASE HOMOLOG"/>
    <property type="match status" value="1"/>
</dbReference>
<sequence length="168" mass="18101">MRSRRLAAELSKFLTVGAVATAVAFLLFNALVHGLWPDVDPPMNDRPQLAYVVANVVGMLVSFRGTRDWAFGARGVRHPDGGRTAFIVINLVTMVIPMAFLWISRNVFHLDDPLSDNIAANVLGLGVGTAVRFLLLRQYVFPRLATVAATAADEPASDPAESRGSAAN</sequence>
<reference evidence="8 9" key="1">
    <citation type="submission" date="2019-04" db="EMBL/GenBank/DDBJ databases">
        <authorList>
            <person name="Dong K."/>
        </authorList>
    </citation>
    <scope>NUCLEOTIDE SEQUENCE [LARGE SCALE GENOMIC DNA]</scope>
    <source>
        <strain evidence="9">dk3543</strain>
    </source>
</reference>
<evidence type="ECO:0000256" key="3">
    <source>
        <dbReference type="ARBA" id="ARBA00022692"/>
    </source>
</evidence>
<organism evidence="8 9">
    <name type="scientific">Nocardioides jishulii</name>
    <dbReference type="NCBI Taxonomy" id="2575440"/>
    <lineage>
        <taxon>Bacteria</taxon>
        <taxon>Bacillati</taxon>
        <taxon>Actinomycetota</taxon>
        <taxon>Actinomycetes</taxon>
        <taxon>Propionibacteriales</taxon>
        <taxon>Nocardioidaceae</taxon>
        <taxon>Nocardioides</taxon>
    </lineage>
</organism>
<evidence type="ECO:0000256" key="5">
    <source>
        <dbReference type="ARBA" id="ARBA00023136"/>
    </source>
</evidence>
<keyword evidence="9" id="KW-1185">Reference proteome</keyword>
<name>A0A4U2YIP1_9ACTN</name>
<dbReference type="PANTHER" id="PTHR38459:SF1">
    <property type="entry name" value="PROPHAGE BACTOPRENOL-LINKED GLUCOSE TRANSLOCASE HOMOLOG"/>
    <property type="match status" value="1"/>
</dbReference>
<keyword evidence="5 6" id="KW-0472">Membrane</keyword>
<dbReference type="Proteomes" id="UP000307808">
    <property type="component" value="Unassembled WGS sequence"/>
</dbReference>
<feature type="transmembrane region" description="Helical" evidence="6">
    <location>
        <begin position="85"/>
        <end position="103"/>
    </location>
</feature>
<comment type="similarity">
    <text evidence="2">Belongs to the GtrA family.</text>
</comment>
<dbReference type="InterPro" id="IPR007267">
    <property type="entry name" value="GtrA_DPMS_TM"/>
</dbReference>
<keyword evidence="3 6" id="KW-0812">Transmembrane</keyword>
<dbReference type="InterPro" id="IPR051401">
    <property type="entry name" value="GtrA_CellWall_Glycosyl"/>
</dbReference>
<feature type="transmembrane region" description="Helical" evidence="6">
    <location>
        <begin position="12"/>
        <end position="36"/>
    </location>
</feature>
<feature type="transmembrane region" description="Helical" evidence="6">
    <location>
        <begin position="48"/>
        <end position="65"/>
    </location>
</feature>
<evidence type="ECO:0000256" key="2">
    <source>
        <dbReference type="ARBA" id="ARBA00009399"/>
    </source>
</evidence>
<dbReference type="EMBL" id="SZPY01000004">
    <property type="protein sequence ID" value="TKI60919.1"/>
    <property type="molecule type" value="Genomic_DNA"/>
</dbReference>
<dbReference type="GO" id="GO:0005886">
    <property type="term" value="C:plasma membrane"/>
    <property type="evidence" value="ECO:0007669"/>
    <property type="project" value="TreeGrafter"/>
</dbReference>
<gene>
    <name evidence="8" type="ORF">FC770_15595</name>
</gene>
<comment type="caution">
    <text evidence="8">The sequence shown here is derived from an EMBL/GenBank/DDBJ whole genome shotgun (WGS) entry which is preliminary data.</text>
</comment>
<evidence type="ECO:0000259" key="7">
    <source>
        <dbReference type="Pfam" id="PF04138"/>
    </source>
</evidence>
<feature type="transmembrane region" description="Helical" evidence="6">
    <location>
        <begin position="118"/>
        <end position="135"/>
    </location>
</feature>
<evidence type="ECO:0000313" key="8">
    <source>
        <dbReference type="EMBL" id="TKI60919.1"/>
    </source>
</evidence>